<dbReference type="InterPro" id="IPR011051">
    <property type="entry name" value="RmlC_Cupin_sf"/>
</dbReference>
<dbReference type="InterPro" id="IPR018060">
    <property type="entry name" value="HTH_AraC"/>
</dbReference>
<feature type="domain" description="HTH araC/xylS-type" evidence="4">
    <location>
        <begin position="217"/>
        <end position="318"/>
    </location>
</feature>
<dbReference type="PANTHER" id="PTHR43280">
    <property type="entry name" value="ARAC-FAMILY TRANSCRIPTIONAL REGULATOR"/>
    <property type="match status" value="1"/>
</dbReference>
<dbReference type="eggNOG" id="COG2207">
    <property type="taxonomic scope" value="Bacteria"/>
</dbReference>
<dbReference type="PANTHER" id="PTHR43280:SF2">
    <property type="entry name" value="HTH-TYPE TRANSCRIPTIONAL REGULATOR EXSA"/>
    <property type="match status" value="1"/>
</dbReference>
<keyword evidence="2" id="KW-0238">DNA-binding</keyword>
<evidence type="ECO:0000313" key="6">
    <source>
        <dbReference type="Proteomes" id="UP000003438"/>
    </source>
</evidence>
<dbReference type="PRINTS" id="PR00032">
    <property type="entry name" value="HTHARAC"/>
</dbReference>
<accession>D1PKE0</accession>
<dbReference type="SMART" id="SM00342">
    <property type="entry name" value="HTH_ARAC"/>
    <property type="match status" value="1"/>
</dbReference>
<keyword evidence="3" id="KW-0804">Transcription</keyword>
<evidence type="ECO:0000313" key="5">
    <source>
        <dbReference type="EMBL" id="EFB76827.1"/>
    </source>
</evidence>
<keyword evidence="6" id="KW-1185">Reference proteome</keyword>
<dbReference type="PROSITE" id="PS01124">
    <property type="entry name" value="HTH_ARAC_FAMILY_2"/>
    <property type="match status" value="1"/>
</dbReference>
<dbReference type="SUPFAM" id="SSF51182">
    <property type="entry name" value="RmlC-like cupins"/>
    <property type="match status" value="1"/>
</dbReference>
<dbReference type="Gene3D" id="1.10.10.60">
    <property type="entry name" value="Homeodomain-like"/>
    <property type="match status" value="2"/>
</dbReference>
<reference evidence="5" key="1">
    <citation type="submission" date="2009-12" db="EMBL/GenBank/DDBJ databases">
        <authorList>
            <person name="Weinstock G."/>
            <person name="Sodergren E."/>
            <person name="Clifton S."/>
            <person name="Fulton L."/>
            <person name="Fulton B."/>
            <person name="Courtney L."/>
            <person name="Fronick C."/>
            <person name="Harrison M."/>
            <person name="Strong C."/>
            <person name="Farmer C."/>
            <person name="Delahaunty K."/>
            <person name="Markovic C."/>
            <person name="Hall O."/>
            <person name="Minx P."/>
            <person name="Tomlinson C."/>
            <person name="Mitreva M."/>
            <person name="Nelson J."/>
            <person name="Hou S."/>
            <person name="Wollam A."/>
            <person name="Pepin K.H."/>
            <person name="Johnson M."/>
            <person name="Bhonagiri V."/>
            <person name="Nash W.E."/>
            <person name="Warren W."/>
            <person name="Chinwalla A."/>
            <person name="Mardis E.R."/>
            <person name="Wilson R.K."/>
        </authorList>
    </citation>
    <scope>NUCLEOTIDE SEQUENCE [LARGE SCALE GENOMIC DNA]</scope>
    <source>
        <strain evidence="5">DSM 15176</strain>
    </source>
</reference>
<dbReference type="Pfam" id="PF02311">
    <property type="entry name" value="AraC_binding"/>
    <property type="match status" value="1"/>
</dbReference>
<dbReference type="GO" id="GO:0043565">
    <property type="term" value="F:sequence-specific DNA binding"/>
    <property type="evidence" value="ECO:0007669"/>
    <property type="project" value="InterPro"/>
</dbReference>
<dbReference type="Proteomes" id="UP000003438">
    <property type="component" value="Unassembled WGS sequence"/>
</dbReference>
<dbReference type="InterPro" id="IPR014710">
    <property type="entry name" value="RmlC-like_jellyroll"/>
</dbReference>
<dbReference type="HOGENOM" id="CLU_000445_88_0_9"/>
<dbReference type="RefSeq" id="WP_007046228.1">
    <property type="nucleotide sequence ID" value="NZ_GG704769.1"/>
</dbReference>
<name>D1PKE0_9FIRM</name>
<dbReference type="OrthoDB" id="9816335at2"/>
<keyword evidence="1" id="KW-0805">Transcription regulation</keyword>
<dbReference type="InterPro" id="IPR020449">
    <property type="entry name" value="Tscrpt_reg_AraC-type_HTH"/>
</dbReference>
<dbReference type="Gene3D" id="2.60.120.10">
    <property type="entry name" value="Jelly Rolls"/>
    <property type="match status" value="1"/>
</dbReference>
<proteinExistence type="predicted"/>
<comment type="caution">
    <text evidence="5">The sequence shown here is derived from an EMBL/GenBank/DDBJ whole genome shotgun (WGS) entry which is preliminary data.</text>
</comment>
<evidence type="ECO:0000259" key="4">
    <source>
        <dbReference type="PROSITE" id="PS01124"/>
    </source>
</evidence>
<dbReference type="GO" id="GO:0003700">
    <property type="term" value="F:DNA-binding transcription factor activity"/>
    <property type="evidence" value="ECO:0007669"/>
    <property type="project" value="InterPro"/>
</dbReference>
<sequence length="324" mass="36211">MDTEILNTLSHITSEEQKLRDGEPLDRTLYASGHGFEIDAAKLLRQGQLITIRPHTRFVAFPRHSHNYVEIMYMCAGQTTHLIGGGTPVHLQAGELLFLNQQASHAIQRAEAGDVAVNFIVLPQFFDYAFQIVGTSNLLGRFLLGTLKNGGAEISHLVCHTAELLPVQNLVESMVWSLLHNEPGTRGANQLRMAMLMLDLLNHHECIEVQGEPGQGSPLVLAALREIEDNCRDASLSHVAERFHVSLPYLSALIRQATGNTFKELLQQKRLDRAQQLLRTTRLPVQAIAESVGYDTTSYFYGIYKKAFGITPKEYRDHLCNSDN</sequence>
<dbReference type="Pfam" id="PF12833">
    <property type="entry name" value="HTH_18"/>
    <property type="match status" value="1"/>
</dbReference>
<evidence type="ECO:0000256" key="1">
    <source>
        <dbReference type="ARBA" id="ARBA00023015"/>
    </source>
</evidence>
<dbReference type="AlphaFoldDB" id="D1PKE0"/>
<protein>
    <submittedName>
        <fullName evidence="5">Transcriptional regulator, AraC family</fullName>
    </submittedName>
</protein>
<evidence type="ECO:0000256" key="3">
    <source>
        <dbReference type="ARBA" id="ARBA00023163"/>
    </source>
</evidence>
<evidence type="ECO:0000256" key="2">
    <source>
        <dbReference type="ARBA" id="ARBA00023125"/>
    </source>
</evidence>
<gene>
    <name evidence="5" type="ORF">SUBVAR_04815</name>
</gene>
<dbReference type="PROSITE" id="PS00041">
    <property type="entry name" value="HTH_ARAC_FAMILY_1"/>
    <property type="match status" value="1"/>
</dbReference>
<dbReference type="EMBL" id="ACBY02000019">
    <property type="protein sequence ID" value="EFB76827.1"/>
    <property type="molecule type" value="Genomic_DNA"/>
</dbReference>
<dbReference type="InterPro" id="IPR009057">
    <property type="entry name" value="Homeodomain-like_sf"/>
</dbReference>
<dbReference type="eggNOG" id="COG1917">
    <property type="taxonomic scope" value="Bacteria"/>
</dbReference>
<dbReference type="SUPFAM" id="SSF46689">
    <property type="entry name" value="Homeodomain-like"/>
    <property type="match status" value="1"/>
</dbReference>
<dbReference type="InterPro" id="IPR018062">
    <property type="entry name" value="HTH_AraC-typ_CS"/>
</dbReference>
<dbReference type="InterPro" id="IPR003313">
    <property type="entry name" value="AraC-bd"/>
</dbReference>
<dbReference type="STRING" id="411471.SUBVAR_04815"/>
<organism evidence="5 6">
    <name type="scientific">Subdoligranulum variabile DSM 15176</name>
    <dbReference type="NCBI Taxonomy" id="411471"/>
    <lineage>
        <taxon>Bacteria</taxon>
        <taxon>Bacillati</taxon>
        <taxon>Bacillota</taxon>
        <taxon>Clostridia</taxon>
        <taxon>Eubacteriales</taxon>
        <taxon>Oscillospiraceae</taxon>
        <taxon>Subdoligranulum</taxon>
    </lineage>
</organism>